<accession>A0A1I7VQJ3</accession>
<proteinExistence type="predicted"/>
<keyword evidence="1" id="KW-0472">Membrane</keyword>
<dbReference type="WBParaSite" id="EN70_5121">
    <property type="protein sequence ID" value="EN70_5121"/>
    <property type="gene ID" value="EN70_5121"/>
</dbReference>
<evidence type="ECO:0000313" key="3">
    <source>
        <dbReference type="WBParaSite" id="EN70_5121"/>
    </source>
</evidence>
<reference evidence="2" key="1">
    <citation type="submission" date="2012-04" db="EMBL/GenBank/DDBJ databases">
        <title>The Genome Sequence of Loa loa.</title>
        <authorList>
            <consortium name="The Broad Institute Genome Sequencing Platform"/>
            <consortium name="Broad Institute Genome Sequencing Center for Infectious Disease"/>
            <person name="Nutman T.B."/>
            <person name="Fink D.L."/>
            <person name="Russ C."/>
            <person name="Young S."/>
            <person name="Zeng Q."/>
            <person name="Gargeya S."/>
            <person name="Alvarado L."/>
            <person name="Berlin A."/>
            <person name="Chapman S.B."/>
            <person name="Chen Z."/>
            <person name="Freedman E."/>
            <person name="Gellesch M."/>
            <person name="Goldberg J."/>
            <person name="Griggs A."/>
            <person name="Gujja S."/>
            <person name="Heilman E.R."/>
            <person name="Heiman D."/>
            <person name="Howarth C."/>
            <person name="Mehta T."/>
            <person name="Neiman D."/>
            <person name="Pearson M."/>
            <person name="Roberts A."/>
            <person name="Saif S."/>
            <person name="Shea T."/>
            <person name="Shenoy N."/>
            <person name="Sisk P."/>
            <person name="Stolte C."/>
            <person name="Sykes S."/>
            <person name="White J."/>
            <person name="Yandava C."/>
            <person name="Haas B."/>
            <person name="Henn M.R."/>
            <person name="Nusbaum C."/>
            <person name="Birren B."/>
        </authorList>
    </citation>
    <scope>NUCLEOTIDE SEQUENCE [LARGE SCALE GENOMIC DNA]</scope>
</reference>
<keyword evidence="1" id="KW-0812">Transmembrane</keyword>
<keyword evidence="2" id="KW-1185">Reference proteome</keyword>
<organism evidence="2 3">
    <name type="scientific">Loa loa</name>
    <name type="common">Eye worm</name>
    <name type="synonym">Filaria loa</name>
    <dbReference type="NCBI Taxonomy" id="7209"/>
    <lineage>
        <taxon>Eukaryota</taxon>
        <taxon>Metazoa</taxon>
        <taxon>Ecdysozoa</taxon>
        <taxon>Nematoda</taxon>
        <taxon>Chromadorea</taxon>
        <taxon>Rhabditida</taxon>
        <taxon>Spirurina</taxon>
        <taxon>Spiruromorpha</taxon>
        <taxon>Filarioidea</taxon>
        <taxon>Onchocercidae</taxon>
        <taxon>Loa</taxon>
    </lineage>
</organism>
<dbReference type="Proteomes" id="UP000095285">
    <property type="component" value="Unassembled WGS sequence"/>
</dbReference>
<evidence type="ECO:0000256" key="1">
    <source>
        <dbReference type="SAM" id="Phobius"/>
    </source>
</evidence>
<reference evidence="3" key="2">
    <citation type="submission" date="2016-11" db="UniProtKB">
        <authorList>
            <consortium name="WormBaseParasite"/>
        </authorList>
    </citation>
    <scope>IDENTIFICATION</scope>
</reference>
<protein>
    <submittedName>
        <fullName evidence="3">Ion_trans domain-containing protein</fullName>
    </submittedName>
</protein>
<feature type="transmembrane region" description="Helical" evidence="1">
    <location>
        <begin position="20"/>
        <end position="40"/>
    </location>
</feature>
<evidence type="ECO:0000313" key="2">
    <source>
        <dbReference type="Proteomes" id="UP000095285"/>
    </source>
</evidence>
<dbReference type="AlphaFoldDB" id="A0A1I7VQJ3"/>
<keyword evidence="1" id="KW-1133">Transmembrane helix</keyword>
<name>A0A1I7VQJ3_LOALO</name>
<sequence>MLQFMMKSGAYANKNEEAVTVLWITTVIIYLLLMQVAYLINKNLYTWSAVMQAKHLKMLRDREYVLLRAYNRELQFSRLMQEIVEDEEHPGEPTVE</sequence>